<evidence type="ECO:0000313" key="9">
    <source>
        <dbReference type="Proteomes" id="UP001412239"/>
    </source>
</evidence>
<protein>
    <recommendedName>
        <fullName evidence="10">Extracellular membrane protein CFEM domain-containing protein</fullName>
    </recommendedName>
</protein>
<keyword evidence="4 6" id="KW-0472">Membrane</keyword>
<dbReference type="GO" id="GO:0016020">
    <property type="term" value="C:membrane"/>
    <property type="evidence" value="ECO:0007669"/>
    <property type="project" value="UniProtKB-SubCell"/>
</dbReference>
<evidence type="ECO:0000256" key="1">
    <source>
        <dbReference type="ARBA" id="ARBA00004167"/>
    </source>
</evidence>
<feature type="transmembrane region" description="Helical" evidence="6">
    <location>
        <begin position="206"/>
        <end position="229"/>
    </location>
</feature>
<evidence type="ECO:0000256" key="6">
    <source>
        <dbReference type="SAM" id="Phobius"/>
    </source>
</evidence>
<feature type="signal peptide" evidence="7">
    <location>
        <begin position="1"/>
        <end position="24"/>
    </location>
</feature>
<keyword evidence="9" id="KW-1185">Reference proteome</keyword>
<feature type="region of interest" description="Disordered" evidence="5">
    <location>
        <begin position="239"/>
        <end position="260"/>
    </location>
</feature>
<evidence type="ECO:0000256" key="4">
    <source>
        <dbReference type="ARBA" id="ARBA00023136"/>
    </source>
</evidence>
<evidence type="ECO:0000256" key="5">
    <source>
        <dbReference type="SAM" id="MobiDB-lite"/>
    </source>
</evidence>
<evidence type="ECO:0000313" key="8">
    <source>
        <dbReference type="EMBL" id="CUS13042.1"/>
    </source>
</evidence>
<dbReference type="AlphaFoldDB" id="A0A292PZM9"/>
<proteinExistence type="predicted"/>
<evidence type="ECO:0000256" key="3">
    <source>
        <dbReference type="ARBA" id="ARBA00022989"/>
    </source>
</evidence>
<reference evidence="8" key="1">
    <citation type="submission" date="2015-10" db="EMBL/GenBank/DDBJ databases">
        <authorList>
            <person name="Regsiter A."/>
            <person name="william w."/>
        </authorList>
    </citation>
    <scope>NUCLEOTIDE SEQUENCE</scope>
    <source>
        <strain evidence="8">Montdore</strain>
    </source>
</reference>
<keyword evidence="7" id="KW-0732">Signal</keyword>
<gene>
    <name evidence="8" type="ORF">GSTUAT00002957001</name>
</gene>
<evidence type="ECO:0000256" key="2">
    <source>
        <dbReference type="ARBA" id="ARBA00022692"/>
    </source>
</evidence>
<dbReference type="GO" id="GO:0071944">
    <property type="term" value="C:cell periphery"/>
    <property type="evidence" value="ECO:0007669"/>
    <property type="project" value="UniProtKB-ARBA"/>
</dbReference>
<evidence type="ECO:0008006" key="10">
    <source>
        <dbReference type="Google" id="ProtNLM"/>
    </source>
</evidence>
<dbReference type="InterPro" id="IPR051694">
    <property type="entry name" value="Immunoregulatory_rcpt-like"/>
</dbReference>
<keyword evidence="2 6" id="KW-0812">Transmembrane</keyword>
<dbReference type="EMBL" id="LN890979">
    <property type="protein sequence ID" value="CUS13042.1"/>
    <property type="molecule type" value="Genomic_DNA"/>
</dbReference>
<dbReference type="Proteomes" id="UP001412239">
    <property type="component" value="Unassembled WGS sequence"/>
</dbReference>
<dbReference type="PANTHER" id="PTHR15549">
    <property type="entry name" value="PAIRED IMMUNOGLOBULIN-LIKE TYPE 2 RECEPTOR"/>
    <property type="match status" value="1"/>
</dbReference>
<comment type="subcellular location">
    <subcellularLocation>
        <location evidence="1">Membrane</location>
        <topology evidence="1">Single-pass membrane protein</topology>
    </subcellularLocation>
</comment>
<keyword evidence="3 6" id="KW-1133">Transmembrane helix</keyword>
<accession>A0A292PZM9</accession>
<organism evidence="8 9">
    <name type="scientific">Tuber aestivum</name>
    <name type="common">summer truffle</name>
    <dbReference type="NCBI Taxonomy" id="59557"/>
    <lineage>
        <taxon>Eukaryota</taxon>
        <taxon>Fungi</taxon>
        <taxon>Dikarya</taxon>
        <taxon>Ascomycota</taxon>
        <taxon>Pezizomycotina</taxon>
        <taxon>Pezizomycetes</taxon>
        <taxon>Pezizales</taxon>
        <taxon>Tuberaceae</taxon>
        <taxon>Tuber</taxon>
    </lineage>
</organism>
<name>A0A292PZM9_9PEZI</name>
<feature type="chain" id="PRO_5013353343" description="Extracellular membrane protein CFEM domain-containing protein" evidence="7">
    <location>
        <begin position="25"/>
        <end position="277"/>
    </location>
</feature>
<evidence type="ECO:0000256" key="7">
    <source>
        <dbReference type="SAM" id="SignalP"/>
    </source>
</evidence>
<feature type="compositionally biased region" description="Low complexity" evidence="5">
    <location>
        <begin position="175"/>
        <end position="193"/>
    </location>
</feature>
<sequence length="277" mass="29155">MDLQFKFAGGILCLISLISSLTSGARVALQPRDAEVDFSNMPVCSKAICTPILSSLLDCGQNIMTDCFCGKPNPLACAWSVNWDCWNRTEDWYDTQCPGKPLVNLSSVPSCARSCFDRANVCLEQTSNCVCSQPRPGCNSSTTTCNSMEMDMYNAWYTRSCEYGQIAPSTSVSNPSAARPTSSTSGGSTSPPSIGGGGRGGLSTGAIAGAVLGAVAGTFALGVFLYLFLKKKDPDLGYPATAGPHELGDSPNPKIRPDLVPGVVQPIPLVEAPGDYR</sequence>
<feature type="region of interest" description="Disordered" evidence="5">
    <location>
        <begin position="172"/>
        <end position="198"/>
    </location>
</feature>
<dbReference type="PANTHER" id="PTHR15549:SF33">
    <property type="entry name" value="MEMBRANE PROTEIN WSC4, PUTATIVE (AFU_ORTHOLOGUE AFUA_5G09020)-RELATED"/>
    <property type="match status" value="1"/>
</dbReference>